<sequence>MEDSMASSLENPRDVLGGMLMAGIGGAFLWLGGDLDPGSALRMGAGYFPRILGTIMVALGSVIALLAMRQPSAGWVLGQTPWRGVILVLGSLLSFGGAVRGVGLLPVVTVVVFAAAWASRYARLRSALPLSAGLAAVCAFLFIHLLGLPLPLIGPWLTAGYWSAADPAVSTLAVSASAFSTIAR</sequence>
<dbReference type="Pfam" id="PF07331">
    <property type="entry name" value="TctB"/>
    <property type="match status" value="1"/>
</dbReference>
<keyword evidence="1" id="KW-1133">Transmembrane helix</keyword>
<feature type="transmembrane region" description="Helical" evidence="1">
    <location>
        <begin position="88"/>
        <end position="115"/>
    </location>
</feature>
<evidence type="ECO:0000256" key="1">
    <source>
        <dbReference type="SAM" id="Phobius"/>
    </source>
</evidence>
<gene>
    <name evidence="3" type="ORF">FZ942_18785</name>
</gene>
<dbReference type="Proteomes" id="UP000324927">
    <property type="component" value="Unassembled WGS sequence"/>
</dbReference>
<name>A0A5A9GKJ3_AZOLI</name>
<evidence type="ECO:0000313" key="3">
    <source>
        <dbReference type="EMBL" id="KAA0594853.1"/>
    </source>
</evidence>
<feature type="transmembrane region" description="Helical" evidence="1">
    <location>
        <begin position="15"/>
        <end position="35"/>
    </location>
</feature>
<dbReference type="OrthoDB" id="5186924at2"/>
<feature type="transmembrane region" description="Helical" evidence="1">
    <location>
        <begin position="127"/>
        <end position="147"/>
    </location>
</feature>
<evidence type="ECO:0000313" key="4">
    <source>
        <dbReference type="Proteomes" id="UP000324927"/>
    </source>
</evidence>
<proteinExistence type="predicted"/>
<reference evidence="3 4" key="1">
    <citation type="submission" date="2019-08" db="EMBL/GenBank/DDBJ databases">
        <authorList>
            <person name="Grouzdev D."/>
            <person name="Tikhonova E."/>
            <person name="Kravchenko I."/>
        </authorList>
    </citation>
    <scope>NUCLEOTIDE SEQUENCE [LARGE SCALE GENOMIC DNA]</scope>
    <source>
        <strain evidence="3 4">59b</strain>
    </source>
</reference>
<keyword evidence="1" id="KW-0472">Membrane</keyword>
<keyword evidence="4" id="KW-1185">Reference proteome</keyword>
<dbReference type="InterPro" id="IPR009936">
    <property type="entry name" value="DUF1468"/>
</dbReference>
<accession>A0A5A9GKJ3</accession>
<protein>
    <submittedName>
        <fullName evidence="3">Tripartite tricarboxylate transporter TctB family protein</fullName>
    </submittedName>
</protein>
<feature type="transmembrane region" description="Helical" evidence="1">
    <location>
        <begin position="47"/>
        <end position="68"/>
    </location>
</feature>
<feature type="transmembrane region" description="Helical" evidence="1">
    <location>
        <begin position="159"/>
        <end position="183"/>
    </location>
</feature>
<keyword evidence="1" id="KW-0812">Transmembrane</keyword>
<evidence type="ECO:0000259" key="2">
    <source>
        <dbReference type="Pfam" id="PF07331"/>
    </source>
</evidence>
<dbReference type="AlphaFoldDB" id="A0A5A9GKJ3"/>
<feature type="domain" description="DUF1468" evidence="2">
    <location>
        <begin position="17"/>
        <end position="151"/>
    </location>
</feature>
<organism evidence="3 4">
    <name type="scientific">Azospirillum lipoferum</name>
    <dbReference type="NCBI Taxonomy" id="193"/>
    <lineage>
        <taxon>Bacteria</taxon>
        <taxon>Pseudomonadati</taxon>
        <taxon>Pseudomonadota</taxon>
        <taxon>Alphaproteobacteria</taxon>
        <taxon>Rhodospirillales</taxon>
        <taxon>Azospirillaceae</taxon>
        <taxon>Azospirillum</taxon>
    </lineage>
</organism>
<comment type="caution">
    <text evidence="3">The sequence shown here is derived from an EMBL/GenBank/DDBJ whole genome shotgun (WGS) entry which is preliminary data.</text>
</comment>
<dbReference type="EMBL" id="VTTN01000007">
    <property type="protein sequence ID" value="KAA0594853.1"/>
    <property type="molecule type" value="Genomic_DNA"/>
</dbReference>